<evidence type="ECO:0000313" key="4">
    <source>
        <dbReference type="Proteomes" id="UP001329313"/>
    </source>
</evidence>
<organism evidence="3 4">
    <name type="scientific">Microbacterium limosum</name>
    <dbReference type="NCBI Taxonomy" id="3079935"/>
    <lineage>
        <taxon>Bacteria</taxon>
        <taxon>Bacillati</taxon>
        <taxon>Actinomycetota</taxon>
        <taxon>Actinomycetes</taxon>
        <taxon>Micrococcales</taxon>
        <taxon>Microbacteriaceae</taxon>
        <taxon>Microbacterium</taxon>
    </lineage>
</organism>
<feature type="compositionally biased region" description="Pro residues" evidence="1">
    <location>
        <begin position="40"/>
        <end position="50"/>
    </location>
</feature>
<accession>A0AAU0MFE8</accession>
<feature type="transmembrane region" description="Helical" evidence="2">
    <location>
        <begin position="134"/>
        <end position="158"/>
    </location>
</feature>
<keyword evidence="4" id="KW-1185">Reference proteome</keyword>
<dbReference type="KEGG" id="mliy:RYJ27_10840"/>
<sequence length="164" mass="17086">MSAEEKDGAAAAEPGLANASPVPAEGAAPPPARFTEPAIPFAPPVLPHGPSPQGEDDEARETGPVPFLDRRIPFGPWDPPAPAKDRRRLAGWALVIAVVGLAASLFVGWGFPIGVVAVVVAAMALRRPEEGRQAAAWALALGILSIIYSAIWIVWAAMQADLFA</sequence>
<dbReference type="AlphaFoldDB" id="A0AAU0MFE8"/>
<evidence type="ECO:0000256" key="1">
    <source>
        <dbReference type="SAM" id="MobiDB-lite"/>
    </source>
</evidence>
<evidence type="ECO:0000313" key="3">
    <source>
        <dbReference type="EMBL" id="WOQ69186.1"/>
    </source>
</evidence>
<feature type="transmembrane region" description="Helical" evidence="2">
    <location>
        <begin position="89"/>
        <end position="122"/>
    </location>
</feature>
<evidence type="ECO:0008006" key="5">
    <source>
        <dbReference type="Google" id="ProtNLM"/>
    </source>
</evidence>
<dbReference type="EMBL" id="CP137080">
    <property type="protein sequence ID" value="WOQ69186.1"/>
    <property type="molecule type" value="Genomic_DNA"/>
</dbReference>
<gene>
    <name evidence="3" type="ORF">RYJ27_10840</name>
</gene>
<keyword evidence="2" id="KW-0472">Membrane</keyword>
<protein>
    <recommendedName>
        <fullName evidence="5">DUF4190 domain-containing protein</fullName>
    </recommendedName>
</protein>
<evidence type="ECO:0000256" key="2">
    <source>
        <dbReference type="SAM" id="Phobius"/>
    </source>
</evidence>
<dbReference type="RefSeq" id="WP_330170317.1">
    <property type="nucleotide sequence ID" value="NZ_CP137080.1"/>
</dbReference>
<reference evidence="3 4" key="1">
    <citation type="submission" date="2023-10" db="EMBL/GenBank/DDBJ databases">
        <title>Y20.</title>
        <authorList>
            <person name="Zhang G."/>
            <person name="Ding Y."/>
        </authorList>
    </citation>
    <scope>NUCLEOTIDE SEQUENCE [LARGE SCALE GENOMIC DNA]</scope>
    <source>
        <strain evidence="3 4">Y20</strain>
    </source>
</reference>
<keyword evidence="2" id="KW-1133">Transmembrane helix</keyword>
<proteinExistence type="predicted"/>
<name>A0AAU0MFE8_9MICO</name>
<feature type="region of interest" description="Disordered" evidence="1">
    <location>
        <begin position="1"/>
        <end position="79"/>
    </location>
</feature>
<feature type="compositionally biased region" description="Low complexity" evidence="1">
    <location>
        <begin position="9"/>
        <end position="27"/>
    </location>
</feature>
<dbReference type="Proteomes" id="UP001329313">
    <property type="component" value="Chromosome"/>
</dbReference>
<keyword evidence="2" id="KW-0812">Transmembrane</keyword>